<name>A0A1I8FB47_9PLAT</name>
<organism evidence="2 3">
    <name type="scientific">Macrostomum lignano</name>
    <dbReference type="NCBI Taxonomy" id="282301"/>
    <lineage>
        <taxon>Eukaryota</taxon>
        <taxon>Metazoa</taxon>
        <taxon>Spiralia</taxon>
        <taxon>Lophotrochozoa</taxon>
        <taxon>Platyhelminthes</taxon>
        <taxon>Rhabditophora</taxon>
        <taxon>Macrostomorpha</taxon>
        <taxon>Macrostomida</taxon>
        <taxon>Macrostomidae</taxon>
        <taxon>Macrostomum</taxon>
    </lineage>
</organism>
<evidence type="ECO:0000256" key="1">
    <source>
        <dbReference type="SAM" id="MobiDB-lite"/>
    </source>
</evidence>
<evidence type="ECO:0000313" key="2">
    <source>
        <dbReference type="Proteomes" id="UP000095280"/>
    </source>
</evidence>
<keyword evidence="2" id="KW-1185">Reference proteome</keyword>
<dbReference type="WBParaSite" id="maker-unitig_26930-snap-gene-0.1-mRNA-1">
    <property type="protein sequence ID" value="maker-unitig_26930-snap-gene-0.1-mRNA-1"/>
    <property type="gene ID" value="maker-unitig_26930-snap-gene-0.1"/>
</dbReference>
<reference evidence="3" key="1">
    <citation type="submission" date="2016-11" db="UniProtKB">
        <authorList>
            <consortium name="WormBaseParasite"/>
        </authorList>
    </citation>
    <scope>IDENTIFICATION</scope>
</reference>
<feature type="compositionally biased region" description="Basic and acidic residues" evidence="1">
    <location>
        <begin position="19"/>
        <end position="43"/>
    </location>
</feature>
<protein>
    <submittedName>
        <fullName evidence="3">DSHCT domain-containing protein</fullName>
    </submittedName>
</protein>
<feature type="region of interest" description="Disordered" evidence="1">
    <location>
        <begin position="19"/>
        <end position="54"/>
    </location>
</feature>
<dbReference type="Proteomes" id="UP000095280">
    <property type="component" value="Unplaced"/>
</dbReference>
<accession>A0A1I8FB47</accession>
<dbReference type="AlphaFoldDB" id="A0A1I8FB47"/>
<proteinExistence type="predicted"/>
<sequence>QRRSIEERRRVKALLKSCRDARAEAGPSVRERLPSQNELERGGPAEGAGEQRAARDRECLRTFASRWQQEDAFHLKPGAGQIGHRIAEWSRPKAFDLLGRAALTEGGLYGTAETFWELRKLCLVQHALDKQSARAASSRTAALGKSRRQLDRLEDSVSARICAAGPWHRSGLLGGVLKS</sequence>
<evidence type="ECO:0000313" key="3">
    <source>
        <dbReference type="WBParaSite" id="maker-unitig_26930-snap-gene-0.1-mRNA-1"/>
    </source>
</evidence>